<proteinExistence type="inferred from homology"/>
<dbReference type="FunFam" id="3.40.50.720:FF:000084">
    <property type="entry name" value="Short-chain dehydrogenase reductase"/>
    <property type="match status" value="1"/>
</dbReference>
<dbReference type="PROSITE" id="PS00061">
    <property type="entry name" value="ADH_SHORT"/>
    <property type="match status" value="1"/>
</dbReference>
<protein>
    <submittedName>
        <fullName evidence="3">Short chain dehydrogenase family protein</fullName>
    </submittedName>
</protein>
<dbReference type="SUPFAM" id="SSF51735">
    <property type="entry name" value="NAD(P)-binding Rossmann-fold domains"/>
    <property type="match status" value="1"/>
</dbReference>
<gene>
    <name evidence="3" type="ORF">DM48_1429</name>
</gene>
<comment type="caution">
    <text evidence="3">The sequence shown here is derived from an EMBL/GenBank/DDBJ whole genome shotgun (WGS) entry which is preliminary data.</text>
</comment>
<dbReference type="AlphaFoldDB" id="A0AAW3EYJ0"/>
<dbReference type="InterPro" id="IPR020904">
    <property type="entry name" value="Sc_DH/Rdtase_CS"/>
</dbReference>
<dbReference type="PANTHER" id="PTHR42879">
    <property type="entry name" value="3-OXOACYL-(ACYL-CARRIER-PROTEIN) REDUCTASE"/>
    <property type="match status" value="1"/>
</dbReference>
<name>A0AAW3EYJ0_BURGA</name>
<dbReference type="InterPro" id="IPR036291">
    <property type="entry name" value="NAD(P)-bd_dom_sf"/>
</dbReference>
<evidence type="ECO:0000256" key="2">
    <source>
        <dbReference type="RuleBase" id="RU000363"/>
    </source>
</evidence>
<dbReference type="PRINTS" id="PR00080">
    <property type="entry name" value="SDRFAMILY"/>
</dbReference>
<dbReference type="EMBL" id="JPGG01000016">
    <property type="protein sequence ID" value="KGC13662.1"/>
    <property type="molecule type" value="Genomic_DNA"/>
</dbReference>
<comment type="similarity">
    <text evidence="1 2">Belongs to the short-chain dehydrogenases/reductases (SDR) family.</text>
</comment>
<dbReference type="Pfam" id="PF00106">
    <property type="entry name" value="adh_short"/>
    <property type="match status" value="1"/>
</dbReference>
<dbReference type="Gene3D" id="3.40.50.720">
    <property type="entry name" value="NAD(P)-binding Rossmann-like Domain"/>
    <property type="match status" value="1"/>
</dbReference>
<dbReference type="InterPro" id="IPR002347">
    <property type="entry name" value="SDR_fam"/>
</dbReference>
<dbReference type="PRINTS" id="PR00081">
    <property type="entry name" value="GDHRDH"/>
</dbReference>
<dbReference type="RefSeq" id="WP_036055420.1">
    <property type="nucleotide sequence ID" value="NZ_CADEVY010000017.1"/>
</dbReference>
<dbReference type="InterPro" id="IPR050259">
    <property type="entry name" value="SDR"/>
</dbReference>
<dbReference type="KEGG" id="bgo:BM43_6336"/>
<reference evidence="3 4" key="1">
    <citation type="submission" date="2014-04" db="EMBL/GenBank/DDBJ databases">
        <authorList>
            <person name="Bishop-Lilly K.A."/>
            <person name="Broomall S.M."/>
            <person name="Chain P.S."/>
            <person name="Chertkov O."/>
            <person name="Coyne S.R."/>
            <person name="Daligault H.E."/>
            <person name="Davenport K.W."/>
            <person name="Erkkila T."/>
            <person name="Frey K.G."/>
            <person name="Gibbons H.S."/>
            <person name="Gu W."/>
            <person name="Jaissle J."/>
            <person name="Johnson S.L."/>
            <person name="Koroleva G.I."/>
            <person name="Ladner J.T."/>
            <person name="Lo C.-C."/>
            <person name="Minogue T.D."/>
            <person name="Munk C."/>
            <person name="Palacios G.F."/>
            <person name="Redden C.L."/>
            <person name="Rosenzweig C.N."/>
            <person name="Scholz M.B."/>
            <person name="Teshima H."/>
            <person name="Xu Y."/>
        </authorList>
    </citation>
    <scope>NUCLEOTIDE SEQUENCE [LARGE SCALE GENOMIC DNA]</scope>
    <source>
        <strain evidence="4">gladioli</strain>
    </source>
</reference>
<sequence>MDLQLQGKRALVTGSSKGIGEAIARKLAQEGALVVVHGRDAAQAGAVADDIVRRGGRAHVVLGDLTREAEVERLVDDARRLAGSIDIVVNNAGGSGGAKETWAETRPDSWASAYDRNVLAAVRVTTRLLPGMQRSRWGRVINISSLAAIMPPATAPDYSACKAAMNTMTVSMAKAVAAHGITVNAVSPGTIHSASLDRRFREVAAERGVAGRDAPWEEVERAVLPMFAQVPVGRVGSLEEIANAVAFLASPLASYITGVNLRIDGGLSPGL</sequence>
<dbReference type="GO" id="GO:0032787">
    <property type="term" value="P:monocarboxylic acid metabolic process"/>
    <property type="evidence" value="ECO:0007669"/>
    <property type="project" value="UniProtKB-ARBA"/>
</dbReference>
<evidence type="ECO:0000313" key="4">
    <source>
        <dbReference type="Proteomes" id="UP000029590"/>
    </source>
</evidence>
<organism evidence="3 4">
    <name type="scientific">Burkholderia gladioli</name>
    <name type="common">Pseudomonas marginata</name>
    <name type="synonym">Phytomonas marginata</name>
    <dbReference type="NCBI Taxonomy" id="28095"/>
    <lineage>
        <taxon>Bacteria</taxon>
        <taxon>Pseudomonadati</taxon>
        <taxon>Pseudomonadota</taxon>
        <taxon>Betaproteobacteria</taxon>
        <taxon>Burkholderiales</taxon>
        <taxon>Burkholderiaceae</taxon>
        <taxon>Burkholderia</taxon>
    </lineage>
</organism>
<dbReference type="Proteomes" id="UP000029590">
    <property type="component" value="Unassembled WGS sequence"/>
</dbReference>
<evidence type="ECO:0000256" key="1">
    <source>
        <dbReference type="ARBA" id="ARBA00006484"/>
    </source>
</evidence>
<evidence type="ECO:0000313" key="3">
    <source>
        <dbReference type="EMBL" id="KGC13662.1"/>
    </source>
</evidence>
<accession>A0AAW3EYJ0</accession>